<evidence type="ECO:0000313" key="2">
    <source>
        <dbReference type="EMBL" id="SFL60970.1"/>
    </source>
</evidence>
<accession>A0A1I4J346</accession>
<dbReference type="RefSeq" id="WP_218151941.1">
    <property type="nucleotide sequence ID" value="NZ_FOUB01000001.1"/>
</dbReference>
<name>A0A1I4J346_9PROT</name>
<keyword evidence="1" id="KW-0472">Membrane</keyword>
<keyword evidence="1" id="KW-1133">Transmembrane helix</keyword>
<organism evidence="2 3">
    <name type="scientific">Nitrosomonas communis</name>
    <dbReference type="NCBI Taxonomy" id="44574"/>
    <lineage>
        <taxon>Bacteria</taxon>
        <taxon>Pseudomonadati</taxon>
        <taxon>Pseudomonadota</taxon>
        <taxon>Betaproteobacteria</taxon>
        <taxon>Nitrosomonadales</taxon>
        <taxon>Nitrosomonadaceae</taxon>
        <taxon>Nitrosomonas</taxon>
    </lineage>
</organism>
<evidence type="ECO:0000256" key="1">
    <source>
        <dbReference type="SAM" id="Phobius"/>
    </source>
</evidence>
<sequence>MGKANHIANALVQCAVKDSTINLRIFTALTLERPELDNELKRRFLEPALERLFGDYPDLEYAKLMRENKLPQNIVVNEFFFLAGRWLGFPKAQQRYIPANYSHVLIYLLENRINVVAQLVACEDQGYSLSCNPDITADLLKARKQKARQILFSLPKPITIFLLCMVILKLQNRKSI</sequence>
<feature type="transmembrane region" description="Helical" evidence="1">
    <location>
        <begin position="150"/>
        <end position="168"/>
    </location>
</feature>
<dbReference type="AlphaFoldDB" id="A0A1I4J346"/>
<keyword evidence="1" id="KW-0812">Transmembrane</keyword>
<keyword evidence="3" id="KW-1185">Reference proteome</keyword>
<dbReference type="Proteomes" id="UP000183287">
    <property type="component" value="Unassembled WGS sequence"/>
</dbReference>
<proteinExistence type="predicted"/>
<gene>
    <name evidence="2" type="ORF">SAMN05421863_1001169</name>
</gene>
<protein>
    <submittedName>
        <fullName evidence="2">Uncharacterized protein</fullName>
    </submittedName>
</protein>
<dbReference type="EMBL" id="FOUB01000001">
    <property type="protein sequence ID" value="SFL60970.1"/>
    <property type="molecule type" value="Genomic_DNA"/>
</dbReference>
<evidence type="ECO:0000313" key="3">
    <source>
        <dbReference type="Proteomes" id="UP000183287"/>
    </source>
</evidence>
<reference evidence="3" key="1">
    <citation type="submission" date="2016-10" db="EMBL/GenBank/DDBJ databases">
        <authorList>
            <person name="Varghese N."/>
            <person name="Submissions S."/>
        </authorList>
    </citation>
    <scope>NUCLEOTIDE SEQUENCE [LARGE SCALE GENOMIC DNA]</scope>
    <source>
        <strain evidence="3">Nm44</strain>
    </source>
</reference>